<accession>A0A2U1E8V1</accession>
<evidence type="ECO:0000313" key="2">
    <source>
        <dbReference type="Proteomes" id="UP000245639"/>
    </source>
</evidence>
<comment type="caution">
    <text evidence="1">The sequence shown here is derived from an EMBL/GenBank/DDBJ whole genome shotgun (WGS) entry which is preliminary data.</text>
</comment>
<evidence type="ECO:0000313" key="1">
    <source>
        <dbReference type="EMBL" id="PVY96368.1"/>
    </source>
</evidence>
<evidence type="ECO:0008006" key="3">
    <source>
        <dbReference type="Google" id="ProtNLM"/>
    </source>
</evidence>
<protein>
    <recommendedName>
        <fullName evidence="3">Replication protein</fullName>
    </recommendedName>
</protein>
<name>A0A2U1E8V1_9PSEU</name>
<gene>
    <name evidence="1" type="ORF">C8D89_13018</name>
</gene>
<keyword evidence="2" id="KW-1185">Reference proteome</keyword>
<organism evidence="1 2">
    <name type="scientific">Actinomycetospora cinnamomea</name>
    <dbReference type="NCBI Taxonomy" id="663609"/>
    <lineage>
        <taxon>Bacteria</taxon>
        <taxon>Bacillati</taxon>
        <taxon>Actinomycetota</taxon>
        <taxon>Actinomycetes</taxon>
        <taxon>Pseudonocardiales</taxon>
        <taxon>Pseudonocardiaceae</taxon>
        <taxon>Actinomycetospora</taxon>
    </lineage>
</organism>
<reference evidence="1 2" key="1">
    <citation type="submission" date="2018-04" db="EMBL/GenBank/DDBJ databases">
        <title>Genomic Encyclopedia of Type Strains, Phase IV (KMG-IV): sequencing the most valuable type-strain genomes for metagenomic binning, comparative biology and taxonomic classification.</title>
        <authorList>
            <person name="Goeker M."/>
        </authorList>
    </citation>
    <scope>NUCLEOTIDE SEQUENCE [LARGE SCALE GENOMIC DNA]</scope>
    <source>
        <strain evidence="1 2">DSM 45771</strain>
    </source>
</reference>
<proteinExistence type="predicted"/>
<sequence>MAAVRLMGGCAYLVTLTVRHHKGHRLAELWDAVTKGWSAVVGGGKLYADAPGLLGWCRVVEATQTPRSGWHLHVHALWCWSGDIDDTEAQRVAFRAWARWDRALRRSGFDSTPVRGIDARRVRFAADGSDDAVGGYFTKWSTAPSQVGRRRIGSPYTGTRGVRGSAGHLQGRWAKWVKANGSVLASPSAASGSTVSVRTSTTS</sequence>
<dbReference type="AlphaFoldDB" id="A0A2U1E8V1"/>
<dbReference type="EMBL" id="QEKW01000030">
    <property type="protein sequence ID" value="PVY96368.1"/>
    <property type="molecule type" value="Genomic_DNA"/>
</dbReference>
<dbReference type="Proteomes" id="UP000245639">
    <property type="component" value="Unassembled WGS sequence"/>
</dbReference>